<dbReference type="PANTHER" id="PTHR47650">
    <property type="entry name" value="ZINC FINGER CCCH DOMAIN-CONTAINING PROTEIN 22"/>
    <property type="match status" value="1"/>
</dbReference>
<evidence type="ECO:0000313" key="2">
    <source>
        <dbReference type="Proteomes" id="UP000824469"/>
    </source>
</evidence>
<comment type="caution">
    <text evidence="1">The sequence shown here is derived from an EMBL/GenBank/DDBJ whole genome shotgun (WGS) entry which is preliminary data.</text>
</comment>
<gene>
    <name evidence="1" type="ORF">KI387_008359</name>
</gene>
<dbReference type="AlphaFoldDB" id="A0AA38FIL0"/>
<organism evidence="1 2">
    <name type="scientific">Taxus chinensis</name>
    <name type="common">Chinese yew</name>
    <name type="synonym">Taxus wallichiana var. chinensis</name>
    <dbReference type="NCBI Taxonomy" id="29808"/>
    <lineage>
        <taxon>Eukaryota</taxon>
        <taxon>Viridiplantae</taxon>
        <taxon>Streptophyta</taxon>
        <taxon>Embryophyta</taxon>
        <taxon>Tracheophyta</taxon>
        <taxon>Spermatophyta</taxon>
        <taxon>Pinopsida</taxon>
        <taxon>Pinidae</taxon>
        <taxon>Conifers II</taxon>
        <taxon>Cupressales</taxon>
        <taxon>Taxaceae</taxon>
        <taxon>Taxus</taxon>
    </lineage>
</organism>
<dbReference type="PANTHER" id="PTHR47650:SF2">
    <property type="entry name" value="ZINC FINGER CCCH DOMAIN-CONTAINING PROTEIN 22"/>
    <property type="match status" value="1"/>
</dbReference>
<dbReference type="EMBL" id="JAHRHJ020000008">
    <property type="protein sequence ID" value="KAH9303955.1"/>
    <property type="molecule type" value="Genomic_DNA"/>
</dbReference>
<feature type="non-terminal residue" evidence="1">
    <location>
        <position position="1"/>
    </location>
</feature>
<proteinExistence type="predicted"/>
<protein>
    <submittedName>
        <fullName evidence="1">Uncharacterized protein</fullName>
    </submittedName>
</protein>
<reference evidence="1 2" key="1">
    <citation type="journal article" date="2021" name="Nat. Plants">
        <title>The Taxus genome provides insights into paclitaxel biosynthesis.</title>
        <authorList>
            <person name="Xiong X."/>
            <person name="Gou J."/>
            <person name="Liao Q."/>
            <person name="Li Y."/>
            <person name="Zhou Q."/>
            <person name="Bi G."/>
            <person name="Li C."/>
            <person name="Du R."/>
            <person name="Wang X."/>
            <person name="Sun T."/>
            <person name="Guo L."/>
            <person name="Liang H."/>
            <person name="Lu P."/>
            <person name="Wu Y."/>
            <person name="Zhang Z."/>
            <person name="Ro D.K."/>
            <person name="Shang Y."/>
            <person name="Huang S."/>
            <person name="Yan J."/>
        </authorList>
    </citation>
    <scope>NUCLEOTIDE SEQUENCE [LARGE SCALE GENOMIC DNA]</scope>
    <source>
        <strain evidence="1">Ta-2019</strain>
    </source>
</reference>
<dbReference type="Proteomes" id="UP000824469">
    <property type="component" value="Unassembled WGS sequence"/>
</dbReference>
<name>A0AA38FIL0_TAXCH</name>
<keyword evidence="2" id="KW-1185">Reference proteome</keyword>
<feature type="non-terminal residue" evidence="1">
    <location>
        <position position="566"/>
    </location>
</feature>
<accession>A0AA38FIL0</accession>
<evidence type="ECO:0000313" key="1">
    <source>
        <dbReference type="EMBL" id="KAH9303955.1"/>
    </source>
</evidence>
<sequence>VREELLVALKAAEEGLVHLKRARLLREVDKMTDIRTTGSVLESEDARAEPLELMDEAQPVDMSPLIAGSKCRFRYTDGRWYNGRVIEMEHDKLARVSFLTPTSENMQGLSLDVARSKVPETNKSRMLENEVKDCTNECSFDVIKETKFSLNAYAKSKMKRPEIPGFHQRNLLAVVDAIAIAGPGFKSPSSESVGVDILKETMQDTCGKAPWPLAVNDQALRKIWQPRFKKTLDKVLVDFKPPPGMACLYYIKSFDLDIAVMIRFLGDSEKPELQNLVDNGELVAASCNGEELIEASDVDNLLLAIGNAYEGEALSFEELTWLDILVEPLKPREGCSIRFLETRKEKPLVMLIIEHENEPKFVGPQPVHPFSSDKRDGDEEWMQLHMKAECEEGEESKRLKFFSFPLLITLHSCFQDSGSNSSGVGTELAASRGSLAVAAPLLAKDPIVVFEMRVCNKDSSLWSIYHRGPRTLKLHYLRHNHAVSDGRLKNIYWAEDGGILAMSHATLGEEGSVNNGHCRIKASNEDFLQKMVQSVRYFFILDITVSKANRCPSWSELEVEEEDLAP</sequence>